<evidence type="ECO:0000259" key="6">
    <source>
        <dbReference type="PROSITE" id="PS51123"/>
    </source>
</evidence>
<dbReference type="Gene3D" id="3.10.350.10">
    <property type="entry name" value="LysM domain"/>
    <property type="match status" value="1"/>
</dbReference>
<evidence type="ECO:0000256" key="3">
    <source>
        <dbReference type="ARBA" id="ARBA00023237"/>
    </source>
</evidence>
<dbReference type="PANTHER" id="PTHR30329">
    <property type="entry name" value="STATOR ELEMENT OF FLAGELLAR MOTOR COMPLEX"/>
    <property type="match status" value="1"/>
</dbReference>
<dbReference type="Pfam" id="PF00691">
    <property type="entry name" value="OmpA"/>
    <property type="match status" value="1"/>
</dbReference>
<organism evidence="8">
    <name type="scientific">uncultured Sphingobacterium sp. EB080_L08E11</name>
    <dbReference type="NCBI Taxonomy" id="710992"/>
    <lineage>
        <taxon>Bacteria</taxon>
        <taxon>Pseudomonadati</taxon>
        <taxon>Bacteroidota</taxon>
        <taxon>Sphingobacteriia</taxon>
        <taxon>Sphingobacteriales</taxon>
        <taxon>Sphingobacteriaceae</taxon>
        <taxon>Sphingobacterium</taxon>
        <taxon>environmental samples</taxon>
    </lineage>
</organism>
<reference evidence="8" key="1">
    <citation type="journal article" date="2011" name="Environ. Microbiol.">
        <title>Time-series analyses of Monterey Bay coastal microbial picoplankton using a 'genome proxy' microarray.</title>
        <authorList>
            <person name="Rich V.I."/>
            <person name="Pham V.D."/>
            <person name="Eppley J."/>
            <person name="Shi Y."/>
            <person name="DeLong E.F."/>
        </authorList>
    </citation>
    <scope>NUCLEOTIDE SEQUENCE</scope>
</reference>
<dbReference type="PROSITE" id="PS51782">
    <property type="entry name" value="LYSM"/>
    <property type="match status" value="1"/>
</dbReference>
<dbReference type="SUPFAM" id="SSF103088">
    <property type="entry name" value="OmpA-like"/>
    <property type="match status" value="1"/>
</dbReference>
<dbReference type="PANTHER" id="PTHR30329:SF21">
    <property type="entry name" value="LIPOPROTEIN YIAD-RELATED"/>
    <property type="match status" value="1"/>
</dbReference>
<dbReference type="Gene3D" id="3.30.1330.60">
    <property type="entry name" value="OmpA-like domain"/>
    <property type="match status" value="1"/>
</dbReference>
<dbReference type="SUPFAM" id="SSF49478">
    <property type="entry name" value="Cna protein B-type domain"/>
    <property type="match status" value="1"/>
</dbReference>
<dbReference type="InterPro" id="IPR011990">
    <property type="entry name" value="TPR-like_helical_dom_sf"/>
</dbReference>
<feature type="domain" description="OmpA-like" evidence="6">
    <location>
        <begin position="587"/>
        <end position="732"/>
    </location>
</feature>
<dbReference type="EMBL" id="GU474939">
    <property type="protein sequence ID" value="ADI20203.1"/>
    <property type="molecule type" value="Genomic_DNA"/>
</dbReference>
<evidence type="ECO:0000256" key="1">
    <source>
        <dbReference type="ARBA" id="ARBA00004442"/>
    </source>
</evidence>
<evidence type="ECO:0000256" key="4">
    <source>
        <dbReference type="PROSITE-ProRule" id="PRU00473"/>
    </source>
</evidence>
<dbReference type="AlphaFoldDB" id="E0Y0L2"/>
<keyword evidence="2 4" id="KW-0472">Membrane</keyword>
<evidence type="ECO:0000313" key="8">
    <source>
        <dbReference type="EMBL" id="ADI20203.1"/>
    </source>
</evidence>
<keyword evidence="5" id="KW-0812">Transmembrane</keyword>
<dbReference type="GO" id="GO:0009279">
    <property type="term" value="C:cell outer membrane"/>
    <property type="evidence" value="ECO:0007669"/>
    <property type="project" value="UniProtKB-SubCell"/>
</dbReference>
<dbReference type="PROSITE" id="PS51123">
    <property type="entry name" value="OMPA_2"/>
    <property type="match status" value="1"/>
</dbReference>
<dbReference type="SUPFAM" id="SSF82171">
    <property type="entry name" value="DPP6 N-terminal domain-like"/>
    <property type="match status" value="1"/>
</dbReference>
<keyword evidence="3" id="KW-0998">Cell outer membrane</keyword>
<sequence length="863" mass="96537">MIERNPARAGFLFLFYLYCGCLNTRDQTRMQKRILRTWTVVLAFLPIIAFAQDATVEEVDVKLHKLTVKADEYFESKEYSVAIEVYAKAYSKEKTREQKQRISFNMAEGYRFTGQCKRAASYYQRASKLGYGAQADIGYAEMLQCQGEYENAIIAFEAYKKLIPSDARADRGIESCQKAAQWVVSGSLFALDNAKDLNSKKSDYSIAFAGKRGKEDLTLMISSMRDDATGRKEDGWMGQRFSDVFIIEGERKKNKKKKKGKEANANDEIVWGELNPMSDIINTKDHEGVVTFDSRGKEMYFTKCMQVKNMKMGCAIYTTKKIGQDWANPEPVMIALDSGASVGHPALSPDDQVLYFAGEVTGGKGGKDIYMTTYDRRKREWAAPTNLNINTRGDELYPFAHGDGYLYFSSNGHVGMGGFDCFRVKLDENGAPVGDVENMLSPINSEADDISLRFVPGDNTKKGFVVSNRKGTRGGHDVWYVTEWKKFFEAVGTVVSTKNGKPVSDVTIEVSNKEGQIFTVTTNANGQFSIPRGQMEEDKSYKLNMSRKRFLNAVDDITTKGLALNDYAQVKEERAYLKSYSLRLEMDPIEVPIVLPNVFFDLAQSELREESKVALDTVFSILQRNPTITIGLRSHTDYRDTDAKNDVLSQARAQSCVDYLIQKGITAERLTAVGMGEKEPFVISTEYKGYGVDKFKAGDNLTETFIKRLNKEDQEIANQINRRTDFKVLSDDYVPSATATDGETSEGGAVQPKKNVNPIGQTMTLGPKDRSLGKIAMDNGMNVVQLKNLNGGLRGARPMPGMIIKVTPNGDYSAFDQDHYQIERGDNMRGIAKKAGVSVKDIRTLNGFKSDKDLIVGSWIQIK</sequence>
<evidence type="ECO:0000259" key="7">
    <source>
        <dbReference type="PROSITE" id="PS51782"/>
    </source>
</evidence>
<dbReference type="Pfam" id="PF07676">
    <property type="entry name" value="PD40"/>
    <property type="match status" value="2"/>
</dbReference>
<name>E0Y0L2_9SPHI</name>
<dbReference type="InterPro" id="IPR006664">
    <property type="entry name" value="OMP_bac"/>
</dbReference>
<dbReference type="SMART" id="SM00257">
    <property type="entry name" value="LysM"/>
    <property type="match status" value="2"/>
</dbReference>
<keyword evidence="5" id="KW-1133">Transmembrane helix</keyword>
<dbReference type="Gene3D" id="1.25.40.10">
    <property type="entry name" value="Tetratricopeptide repeat domain"/>
    <property type="match status" value="1"/>
</dbReference>
<dbReference type="InterPro" id="IPR018392">
    <property type="entry name" value="LysM"/>
</dbReference>
<evidence type="ECO:0000256" key="2">
    <source>
        <dbReference type="ARBA" id="ARBA00023136"/>
    </source>
</evidence>
<comment type="subcellular location">
    <subcellularLocation>
        <location evidence="1">Cell outer membrane</location>
    </subcellularLocation>
</comment>
<proteinExistence type="predicted"/>
<protein>
    <recommendedName>
        <fullName evidence="9">LysM domain-containing protein</fullName>
    </recommendedName>
</protein>
<evidence type="ECO:0008006" key="9">
    <source>
        <dbReference type="Google" id="ProtNLM"/>
    </source>
</evidence>
<dbReference type="Gene3D" id="2.60.40.1120">
    <property type="entry name" value="Carboxypeptidase-like, regulatory domain"/>
    <property type="match status" value="1"/>
</dbReference>
<dbReference type="CDD" id="cd07185">
    <property type="entry name" value="OmpA_C-like"/>
    <property type="match status" value="1"/>
</dbReference>
<feature type="transmembrane region" description="Helical" evidence="5">
    <location>
        <begin position="34"/>
        <end position="51"/>
    </location>
</feature>
<dbReference type="InterPro" id="IPR011659">
    <property type="entry name" value="WD40"/>
</dbReference>
<dbReference type="InterPro" id="IPR036737">
    <property type="entry name" value="OmpA-like_sf"/>
</dbReference>
<dbReference type="Pfam" id="PF01476">
    <property type="entry name" value="LysM"/>
    <property type="match status" value="2"/>
</dbReference>
<dbReference type="InterPro" id="IPR050330">
    <property type="entry name" value="Bact_OuterMem_StrucFunc"/>
</dbReference>
<dbReference type="PRINTS" id="PR01021">
    <property type="entry name" value="OMPADOMAIN"/>
</dbReference>
<feature type="domain" description="LysM" evidence="7">
    <location>
        <begin position="818"/>
        <end position="862"/>
    </location>
</feature>
<dbReference type="CDD" id="cd00118">
    <property type="entry name" value="LysM"/>
    <property type="match status" value="1"/>
</dbReference>
<accession>E0Y0L2</accession>
<dbReference type="SUPFAM" id="SSF54106">
    <property type="entry name" value="LysM domain"/>
    <property type="match status" value="1"/>
</dbReference>
<evidence type="ECO:0000256" key="5">
    <source>
        <dbReference type="SAM" id="Phobius"/>
    </source>
</evidence>
<dbReference type="InterPro" id="IPR036779">
    <property type="entry name" value="LysM_dom_sf"/>
</dbReference>
<dbReference type="InterPro" id="IPR006665">
    <property type="entry name" value="OmpA-like"/>
</dbReference>
<dbReference type="SUPFAM" id="SSF48452">
    <property type="entry name" value="TPR-like"/>
    <property type="match status" value="1"/>
</dbReference>